<dbReference type="GO" id="GO:0009252">
    <property type="term" value="P:peptidoglycan biosynthetic process"/>
    <property type="evidence" value="ECO:0007669"/>
    <property type="project" value="UniProtKB-UniPathway"/>
</dbReference>
<keyword evidence="17" id="KW-0735">Signal-anchor</keyword>
<keyword evidence="10" id="KW-0121">Carboxypeptidase</keyword>
<evidence type="ECO:0000256" key="20">
    <source>
        <dbReference type="ARBA" id="ARBA00023136"/>
    </source>
</evidence>
<keyword evidence="19" id="KW-1133">Transmembrane helix</keyword>
<evidence type="ECO:0000256" key="25">
    <source>
        <dbReference type="ARBA" id="ARBA00044770"/>
    </source>
</evidence>
<dbReference type="GO" id="GO:0009002">
    <property type="term" value="F:serine-type D-Ala-D-Ala carboxypeptidase activity"/>
    <property type="evidence" value="ECO:0007669"/>
    <property type="project" value="UniProtKB-EC"/>
</dbReference>
<reference evidence="32 33" key="1">
    <citation type="submission" date="2019-03" db="EMBL/GenBank/DDBJ databases">
        <title>Genomic Encyclopedia of Type Strains, Phase IV (KMG-IV): sequencing the most valuable type-strain genomes for metagenomic binning, comparative biology and taxonomic classification.</title>
        <authorList>
            <person name="Goeker M."/>
        </authorList>
    </citation>
    <scope>NUCLEOTIDE SEQUENCE [LARGE SCALE GENOMIC DNA]</scope>
    <source>
        <strain evidence="32 33">DSM 26377</strain>
    </source>
</reference>
<organism evidence="32 33">
    <name type="scientific">Panacagrimonas perspica</name>
    <dbReference type="NCBI Taxonomy" id="381431"/>
    <lineage>
        <taxon>Bacteria</taxon>
        <taxon>Pseudomonadati</taxon>
        <taxon>Pseudomonadota</taxon>
        <taxon>Gammaproteobacteria</taxon>
        <taxon>Nevskiales</taxon>
        <taxon>Nevskiaceae</taxon>
        <taxon>Panacagrimonas</taxon>
    </lineage>
</organism>
<dbReference type="GO" id="GO:0008658">
    <property type="term" value="F:penicillin binding"/>
    <property type="evidence" value="ECO:0007669"/>
    <property type="project" value="InterPro"/>
</dbReference>
<evidence type="ECO:0000256" key="21">
    <source>
        <dbReference type="ARBA" id="ARBA00023251"/>
    </source>
</evidence>
<keyword evidence="11" id="KW-0645">Protease</keyword>
<dbReference type="InterPro" id="IPR001460">
    <property type="entry name" value="PCN-bd_Tpept"/>
</dbReference>
<evidence type="ECO:0000256" key="22">
    <source>
        <dbReference type="ARBA" id="ARBA00023268"/>
    </source>
</evidence>
<evidence type="ECO:0000256" key="3">
    <source>
        <dbReference type="ARBA" id="ARBA00004752"/>
    </source>
</evidence>
<keyword evidence="14" id="KW-0812">Transmembrane</keyword>
<evidence type="ECO:0000256" key="14">
    <source>
        <dbReference type="ARBA" id="ARBA00022692"/>
    </source>
</evidence>
<evidence type="ECO:0000256" key="15">
    <source>
        <dbReference type="ARBA" id="ARBA00022801"/>
    </source>
</evidence>
<keyword evidence="23" id="KW-0961">Cell wall biogenesis/degradation</keyword>
<dbReference type="Pfam" id="PF00912">
    <property type="entry name" value="Transgly"/>
    <property type="match status" value="1"/>
</dbReference>
<evidence type="ECO:0000256" key="18">
    <source>
        <dbReference type="ARBA" id="ARBA00022984"/>
    </source>
</evidence>
<evidence type="ECO:0000256" key="19">
    <source>
        <dbReference type="ARBA" id="ARBA00022989"/>
    </source>
</evidence>
<dbReference type="EMBL" id="SOBT01000009">
    <property type="protein sequence ID" value="TDU28199.1"/>
    <property type="molecule type" value="Genomic_DNA"/>
</dbReference>
<dbReference type="GO" id="GO:0008360">
    <property type="term" value="P:regulation of cell shape"/>
    <property type="evidence" value="ECO:0007669"/>
    <property type="project" value="UniProtKB-KW"/>
</dbReference>
<evidence type="ECO:0000259" key="31">
    <source>
        <dbReference type="Pfam" id="PF17092"/>
    </source>
</evidence>
<dbReference type="PANTHER" id="PTHR32282:SF27">
    <property type="entry name" value="PENICILLIN-BINDING PROTEIN 1A"/>
    <property type="match status" value="1"/>
</dbReference>
<evidence type="ECO:0000256" key="16">
    <source>
        <dbReference type="ARBA" id="ARBA00022960"/>
    </source>
</evidence>
<comment type="catalytic activity">
    <reaction evidence="24">
        <text>Preferential cleavage: (Ac)2-L-Lys-D-Ala-|-D-Ala. Also transpeptidation of peptidyl-alanyl moieties that are N-acyl substituents of D-alanine.</text>
        <dbReference type="EC" id="3.4.16.4"/>
    </reaction>
</comment>
<evidence type="ECO:0000256" key="8">
    <source>
        <dbReference type="ARBA" id="ARBA00022475"/>
    </source>
</evidence>
<comment type="pathway">
    <text evidence="3">Cell wall biogenesis; peptidoglycan biosynthesis.</text>
</comment>
<evidence type="ECO:0000256" key="5">
    <source>
        <dbReference type="ARBA" id="ARBA00007739"/>
    </source>
</evidence>
<evidence type="ECO:0000256" key="6">
    <source>
        <dbReference type="ARBA" id="ARBA00012448"/>
    </source>
</evidence>
<dbReference type="Proteomes" id="UP000295341">
    <property type="component" value="Unassembled WGS sequence"/>
</dbReference>
<evidence type="ECO:0000313" key="33">
    <source>
        <dbReference type="Proteomes" id="UP000295341"/>
    </source>
</evidence>
<evidence type="ECO:0000256" key="12">
    <source>
        <dbReference type="ARBA" id="ARBA00022676"/>
    </source>
</evidence>
<sequence>MSRPLAICLSLIGGLLVLAAAAPFVLFYGARWYYEPTLPSVASLRDLKMQVPLRVYTRDGKLIGEFGAERRAPLAYTDIPPHLIDAFLAAEDDRFFEHPGVDWQGLARATLKLVTTGEKSQGGSTITMQLARNVFLSSERSYERKIREILLALRIEREMTKQEILETYLNKIFLGQRAYGVGAASRVYFAREPADLTWAQTALLAGLPKAPSRDNPVIAPERAQSRRDYVLRRLRSLNKISELDFQAALAEPVVVKLATPQVETDAHFVAEMVRSEVVARYGDLAYTSGYRATATVLSTRQEAANSALRSSLLAYDERHGWRGAEARLPPDLMTESGEKRDAIEELLSQRPLVAGLRAAAVVSFRPERLTVLLQGLRLVEIASEDFKWARLTGAKALKPGDIVRVRSVEDRWRLAQIPEVQGALASMNPHTGAIEAVVGGYDFLLNKYNRATQARRQPGSGFKPFLFAAAFEKGFTPASVLLDAPIVYRDSEIEGAWRPENYDGDFKGPMRLREALVYSRNLVTIRLLQEVGLDTARDYISRFGLAKDRIPRDLSMALGTGSFSPMEMASAYAVLANGGYRVTPYLLESIAEPSGKVVFQAQPATVCNDCKDEPEAASAAAVPPEPEALQQPRHAPRVVDARVAWLVDDILREVVVRGTGAQARKLGRADIAGKTGTTNDETDAWFSGFNRDLVSVVWVGFDQPAPLGKGEVGGRAALPMWMDFMRAALADTPETAWPRPPGLVDVRIDRTNGTLAAGGDPDAIIEVVQDDHVPGSGDKSGYGEEVPLEELF</sequence>
<dbReference type="InterPro" id="IPR001264">
    <property type="entry name" value="Glyco_trans_51"/>
</dbReference>
<comment type="function">
    <text evidence="1">Cell wall formation. Synthesis of cross-linked peptidoglycan from the lipid intermediates. The enzyme has a penicillin-insensitive transglycosylase N-terminal domain (formation of linear glycan strands) and a penicillin-sensitive transpeptidase C-terminal domain (cross-linking of the peptide subunits).</text>
</comment>
<accession>A0A4R7P486</accession>
<dbReference type="EC" id="3.4.16.4" evidence="6"/>
<dbReference type="RefSeq" id="WP_246813924.1">
    <property type="nucleotide sequence ID" value="NZ_MWIN01000027.1"/>
</dbReference>
<evidence type="ECO:0000256" key="9">
    <source>
        <dbReference type="ARBA" id="ARBA00022519"/>
    </source>
</evidence>
<dbReference type="GO" id="GO:0005886">
    <property type="term" value="C:plasma membrane"/>
    <property type="evidence" value="ECO:0007669"/>
    <property type="project" value="UniProtKB-SubCell"/>
</dbReference>
<keyword evidence="22" id="KW-0511">Multifunctional enzyme</keyword>
<comment type="subcellular location">
    <subcellularLocation>
        <location evidence="2">Cell inner membrane</location>
        <topology evidence="2">Single-pass type II membrane protein</topology>
    </subcellularLocation>
</comment>
<dbReference type="GO" id="GO:0006508">
    <property type="term" value="P:proteolysis"/>
    <property type="evidence" value="ECO:0007669"/>
    <property type="project" value="UniProtKB-KW"/>
</dbReference>
<evidence type="ECO:0000256" key="17">
    <source>
        <dbReference type="ARBA" id="ARBA00022968"/>
    </source>
</evidence>
<dbReference type="EC" id="2.4.99.28" evidence="25"/>
<dbReference type="NCBIfam" id="TIGR02074">
    <property type="entry name" value="PBP_1a_fam"/>
    <property type="match status" value="1"/>
</dbReference>
<comment type="catalytic activity">
    <reaction evidence="26">
        <text>[GlcNAc-(1-&gt;4)-Mur2Ac(oyl-L-Ala-gamma-D-Glu-L-Lys-D-Ala-D-Ala)](n)-di-trans,octa-cis-undecaprenyl diphosphate + beta-D-GlcNAc-(1-&gt;4)-Mur2Ac(oyl-L-Ala-gamma-D-Glu-L-Lys-D-Ala-D-Ala)-di-trans,octa-cis-undecaprenyl diphosphate = [GlcNAc-(1-&gt;4)-Mur2Ac(oyl-L-Ala-gamma-D-Glu-L-Lys-D-Ala-D-Ala)](n+1)-di-trans,octa-cis-undecaprenyl diphosphate + di-trans,octa-cis-undecaprenyl diphosphate + H(+)</text>
        <dbReference type="Rhea" id="RHEA:23708"/>
        <dbReference type="Rhea" id="RHEA-COMP:9602"/>
        <dbReference type="Rhea" id="RHEA-COMP:9603"/>
        <dbReference type="ChEBI" id="CHEBI:15378"/>
        <dbReference type="ChEBI" id="CHEBI:58405"/>
        <dbReference type="ChEBI" id="CHEBI:60033"/>
        <dbReference type="ChEBI" id="CHEBI:78435"/>
        <dbReference type="EC" id="2.4.99.28"/>
    </reaction>
</comment>
<evidence type="ECO:0000259" key="30">
    <source>
        <dbReference type="Pfam" id="PF00912"/>
    </source>
</evidence>
<dbReference type="InterPro" id="IPR050396">
    <property type="entry name" value="Glycosyltr_51/Transpeptidase"/>
</dbReference>
<evidence type="ECO:0000256" key="26">
    <source>
        <dbReference type="ARBA" id="ARBA00049902"/>
    </source>
</evidence>
<evidence type="ECO:0000256" key="23">
    <source>
        <dbReference type="ARBA" id="ARBA00023316"/>
    </source>
</evidence>
<keyword evidence="13" id="KW-0808">Transferase</keyword>
<comment type="pathway">
    <text evidence="27">Glycan biosynthesis.</text>
</comment>
<feature type="domain" description="Glycosyl transferase family 51" evidence="30">
    <location>
        <begin position="59"/>
        <end position="234"/>
    </location>
</feature>
<gene>
    <name evidence="32" type="ORF">DFR24_2564</name>
</gene>
<evidence type="ECO:0000256" key="7">
    <source>
        <dbReference type="ARBA" id="ARBA00018638"/>
    </source>
</evidence>
<dbReference type="UniPathway" id="UPA00219"/>
<dbReference type="GO" id="GO:0030288">
    <property type="term" value="C:outer membrane-bounded periplasmic space"/>
    <property type="evidence" value="ECO:0007669"/>
    <property type="project" value="TreeGrafter"/>
</dbReference>
<dbReference type="SUPFAM" id="SSF53955">
    <property type="entry name" value="Lysozyme-like"/>
    <property type="match status" value="1"/>
</dbReference>
<feature type="domain" description="Penicillin-binding protein OB-like" evidence="31">
    <location>
        <begin position="321"/>
        <end position="420"/>
    </location>
</feature>
<feature type="domain" description="Penicillin-binding protein transpeptidase" evidence="29">
    <location>
        <begin position="426"/>
        <end position="691"/>
    </location>
</feature>
<evidence type="ECO:0000256" key="24">
    <source>
        <dbReference type="ARBA" id="ARBA00034000"/>
    </source>
</evidence>
<dbReference type="InterPro" id="IPR023346">
    <property type="entry name" value="Lysozyme-like_dom_sf"/>
</dbReference>
<keyword evidence="21" id="KW-0046">Antibiotic resistance</keyword>
<dbReference type="Pfam" id="PF17092">
    <property type="entry name" value="PCB_OB"/>
    <property type="match status" value="1"/>
</dbReference>
<evidence type="ECO:0000259" key="29">
    <source>
        <dbReference type="Pfam" id="PF00905"/>
    </source>
</evidence>
<dbReference type="SUPFAM" id="SSF56601">
    <property type="entry name" value="beta-lactamase/transpeptidase-like"/>
    <property type="match status" value="1"/>
</dbReference>
<dbReference type="AlphaFoldDB" id="A0A4R7P486"/>
<dbReference type="GO" id="GO:0071555">
    <property type="term" value="P:cell wall organization"/>
    <property type="evidence" value="ECO:0007669"/>
    <property type="project" value="UniProtKB-KW"/>
</dbReference>
<keyword evidence="16" id="KW-0133">Cell shape</keyword>
<dbReference type="InterPro" id="IPR036950">
    <property type="entry name" value="PBP_transglycosylase"/>
</dbReference>
<dbReference type="Gene3D" id="1.10.3810.10">
    <property type="entry name" value="Biosynthetic peptidoglycan transglycosylase-like"/>
    <property type="match status" value="1"/>
</dbReference>
<proteinExistence type="inferred from homology"/>
<name>A0A4R7P486_9GAMM</name>
<keyword evidence="20" id="KW-0472">Membrane</keyword>
<keyword evidence="12" id="KW-0328">Glycosyltransferase</keyword>
<feature type="region of interest" description="Disordered" evidence="28">
    <location>
        <begin position="772"/>
        <end position="792"/>
    </location>
</feature>
<evidence type="ECO:0000256" key="28">
    <source>
        <dbReference type="SAM" id="MobiDB-lite"/>
    </source>
</evidence>
<keyword evidence="8" id="KW-1003">Cell membrane</keyword>
<evidence type="ECO:0000256" key="1">
    <source>
        <dbReference type="ARBA" id="ARBA00002624"/>
    </source>
</evidence>
<keyword evidence="18" id="KW-0573">Peptidoglycan synthesis</keyword>
<dbReference type="FunFam" id="1.10.3810.10:FF:000003">
    <property type="entry name" value="Penicillin-binding protein 1a"/>
    <property type="match status" value="1"/>
</dbReference>
<comment type="caution">
    <text evidence="32">The sequence shown here is derived from an EMBL/GenBank/DDBJ whole genome shotgun (WGS) entry which is preliminary data.</text>
</comment>
<keyword evidence="33" id="KW-1185">Reference proteome</keyword>
<dbReference type="GO" id="GO:0046677">
    <property type="term" value="P:response to antibiotic"/>
    <property type="evidence" value="ECO:0007669"/>
    <property type="project" value="UniProtKB-KW"/>
</dbReference>
<dbReference type="PANTHER" id="PTHR32282">
    <property type="entry name" value="BINDING PROTEIN TRANSPEPTIDASE, PUTATIVE-RELATED"/>
    <property type="match status" value="1"/>
</dbReference>
<evidence type="ECO:0000256" key="2">
    <source>
        <dbReference type="ARBA" id="ARBA00004249"/>
    </source>
</evidence>
<evidence type="ECO:0000256" key="27">
    <source>
        <dbReference type="ARBA" id="ARBA00060592"/>
    </source>
</evidence>
<dbReference type="InterPro" id="IPR031376">
    <property type="entry name" value="PCB_OB"/>
</dbReference>
<comment type="similarity">
    <text evidence="4">In the C-terminal section; belongs to the transpeptidase family.</text>
</comment>
<dbReference type="GO" id="GO:0008955">
    <property type="term" value="F:peptidoglycan glycosyltransferase activity"/>
    <property type="evidence" value="ECO:0007669"/>
    <property type="project" value="UniProtKB-EC"/>
</dbReference>
<dbReference type="Gene3D" id="3.40.710.10">
    <property type="entry name" value="DD-peptidase/beta-lactamase superfamily"/>
    <property type="match status" value="2"/>
</dbReference>
<dbReference type="InterPro" id="IPR012338">
    <property type="entry name" value="Beta-lactam/transpept-like"/>
</dbReference>
<evidence type="ECO:0000256" key="10">
    <source>
        <dbReference type="ARBA" id="ARBA00022645"/>
    </source>
</evidence>
<protein>
    <recommendedName>
        <fullName evidence="7">Penicillin-binding protein 1A</fullName>
        <ecNumber evidence="25">2.4.99.28</ecNumber>
        <ecNumber evidence="6">3.4.16.4</ecNumber>
    </recommendedName>
</protein>
<keyword evidence="15" id="KW-0378">Hydrolase</keyword>
<evidence type="ECO:0000256" key="13">
    <source>
        <dbReference type="ARBA" id="ARBA00022679"/>
    </source>
</evidence>
<comment type="similarity">
    <text evidence="5">In the N-terminal section; belongs to the glycosyltransferase 51 family.</text>
</comment>
<dbReference type="Pfam" id="PF00905">
    <property type="entry name" value="Transpeptidase"/>
    <property type="match status" value="1"/>
</dbReference>
<evidence type="ECO:0000256" key="4">
    <source>
        <dbReference type="ARBA" id="ARBA00007090"/>
    </source>
</evidence>
<evidence type="ECO:0000256" key="11">
    <source>
        <dbReference type="ARBA" id="ARBA00022670"/>
    </source>
</evidence>
<evidence type="ECO:0000313" key="32">
    <source>
        <dbReference type="EMBL" id="TDU28199.1"/>
    </source>
</evidence>
<keyword evidence="9" id="KW-0997">Cell inner membrane</keyword>